<feature type="binding site" evidence="8">
    <location>
        <position position="140"/>
    </location>
    <ligand>
        <name>Zn(2+)</name>
        <dbReference type="ChEBI" id="CHEBI:29105"/>
        <label>1</label>
        <note>catalytic</note>
    </ligand>
</feature>
<keyword evidence="7 8" id="KW-0862">Zinc</keyword>
<comment type="cofactor">
    <cofactor evidence="8">
        <name>Zn(2+)</name>
        <dbReference type="ChEBI" id="CHEBI:29105"/>
    </cofactor>
    <text evidence="8">Binds 2 Zn(2+) ions.</text>
</comment>
<name>A0A151CHW9_9BACT</name>
<dbReference type="InterPro" id="IPR013471">
    <property type="entry name" value="RNase_Z/BN"/>
</dbReference>
<feature type="binding site" evidence="8">
    <location>
        <position position="269"/>
    </location>
    <ligand>
        <name>Zn(2+)</name>
        <dbReference type="ChEBI" id="CHEBI:29105"/>
        <label>2</label>
        <note>catalytic</note>
    </ligand>
</feature>
<keyword evidence="6 8" id="KW-0378">Hydrolase</keyword>
<feature type="binding site" evidence="8">
    <location>
        <position position="66"/>
    </location>
    <ligand>
        <name>Zn(2+)</name>
        <dbReference type="ChEBI" id="CHEBI:29105"/>
        <label>2</label>
        <note>catalytic</note>
    </ligand>
</feature>
<evidence type="ECO:0000256" key="6">
    <source>
        <dbReference type="ARBA" id="ARBA00022801"/>
    </source>
</evidence>
<evidence type="ECO:0000256" key="2">
    <source>
        <dbReference type="ARBA" id="ARBA00022694"/>
    </source>
</evidence>
<dbReference type="STRING" id="1630136.AS592_03620"/>
<evidence type="ECO:0000256" key="4">
    <source>
        <dbReference type="ARBA" id="ARBA00022723"/>
    </source>
</evidence>
<dbReference type="AlphaFoldDB" id="A0A151CHW9"/>
<feature type="binding site" evidence="8">
    <location>
        <position position="67"/>
    </location>
    <ligand>
        <name>Zn(2+)</name>
        <dbReference type="ChEBI" id="CHEBI:29105"/>
        <label>2</label>
        <note>catalytic</note>
    </ligand>
</feature>
<dbReference type="EMBL" id="LNKT01000007">
    <property type="protein sequence ID" value="KYJ87034.1"/>
    <property type="molecule type" value="Genomic_DNA"/>
</dbReference>
<dbReference type="PANTHER" id="PTHR46018">
    <property type="entry name" value="ZINC PHOSPHODIESTERASE ELAC PROTEIN 1"/>
    <property type="match status" value="1"/>
</dbReference>
<reference evidence="10 11" key="1">
    <citation type="submission" date="2015-11" db="EMBL/GenBank/DDBJ databases">
        <title>Draft genome of Sulfurovum riftiae 1812E, a member of the Epsilonproteobacteria isolated from the tube of the deep-sea hydrothermal vent tubewom Riftia pachyptila.</title>
        <authorList>
            <person name="Vetriani C."/>
            <person name="Giovannelli D."/>
        </authorList>
    </citation>
    <scope>NUCLEOTIDE SEQUENCE [LARGE SCALE GENOMIC DNA]</scope>
    <source>
        <strain evidence="10 11">1812E</strain>
    </source>
</reference>
<gene>
    <name evidence="8" type="primary">rnz</name>
    <name evidence="10" type="ORF">AS592_03620</name>
</gene>
<dbReference type="OrthoDB" id="9800940at2"/>
<dbReference type="PANTHER" id="PTHR46018:SF2">
    <property type="entry name" value="ZINC PHOSPHODIESTERASE ELAC PROTEIN 1"/>
    <property type="match status" value="1"/>
</dbReference>
<feature type="binding site" evidence="8">
    <location>
        <position position="62"/>
    </location>
    <ligand>
        <name>Zn(2+)</name>
        <dbReference type="ChEBI" id="CHEBI:29105"/>
        <label>1</label>
        <note>catalytic</note>
    </ligand>
</feature>
<comment type="subunit">
    <text evidence="1 8">Homodimer.</text>
</comment>
<dbReference type="Pfam" id="PF23023">
    <property type="entry name" value="Anti-Pycsar_Apyc1"/>
    <property type="match status" value="1"/>
</dbReference>
<comment type="similarity">
    <text evidence="8">Belongs to the RNase Z family.</text>
</comment>
<dbReference type="GO" id="GO:0042781">
    <property type="term" value="F:3'-tRNA processing endoribonuclease activity"/>
    <property type="evidence" value="ECO:0007669"/>
    <property type="project" value="UniProtKB-UniRule"/>
</dbReference>
<dbReference type="InterPro" id="IPR036866">
    <property type="entry name" value="RibonucZ/Hydroxyglut_hydro"/>
</dbReference>
<keyword evidence="11" id="KW-1185">Reference proteome</keyword>
<comment type="function">
    <text evidence="8">Zinc phosphodiesterase, which displays some tRNA 3'-processing endonuclease activity. Probably involved in tRNA maturation, by removing a 3'-trailer from precursor tRNA.</text>
</comment>
<proteinExistence type="inferred from homology"/>
<keyword evidence="2 8" id="KW-0819">tRNA processing</keyword>
<feature type="binding site" evidence="8">
    <location>
        <position position="64"/>
    </location>
    <ligand>
        <name>Zn(2+)</name>
        <dbReference type="ChEBI" id="CHEBI:29105"/>
        <label>1</label>
        <note>catalytic</note>
    </ligand>
</feature>
<feature type="binding site" evidence="8">
    <location>
        <position position="210"/>
    </location>
    <ligand>
        <name>Zn(2+)</name>
        <dbReference type="ChEBI" id="CHEBI:29105"/>
        <label>1</label>
        <note>catalytic</note>
    </ligand>
</feature>
<evidence type="ECO:0000256" key="7">
    <source>
        <dbReference type="ARBA" id="ARBA00022833"/>
    </source>
</evidence>
<evidence type="ECO:0000259" key="9">
    <source>
        <dbReference type="SMART" id="SM00849"/>
    </source>
</evidence>
<dbReference type="HAMAP" id="MF_01818">
    <property type="entry name" value="RNase_Z_BN"/>
    <property type="match status" value="1"/>
</dbReference>
<keyword evidence="5 8" id="KW-0255">Endonuclease</keyword>
<dbReference type="GO" id="GO:0008270">
    <property type="term" value="F:zinc ion binding"/>
    <property type="evidence" value="ECO:0007669"/>
    <property type="project" value="UniProtKB-UniRule"/>
</dbReference>
<dbReference type="RefSeq" id="WP_067329569.1">
    <property type="nucleotide sequence ID" value="NZ_LNKT01000007.1"/>
</dbReference>
<evidence type="ECO:0000313" key="11">
    <source>
        <dbReference type="Proteomes" id="UP000075359"/>
    </source>
</evidence>
<evidence type="ECO:0000256" key="5">
    <source>
        <dbReference type="ARBA" id="ARBA00022759"/>
    </source>
</evidence>
<dbReference type="Gene3D" id="3.60.15.10">
    <property type="entry name" value="Ribonuclease Z/Hydroxyacylglutathione hydrolase-like"/>
    <property type="match status" value="1"/>
</dbReference>
<evidence type="ECO:0000256" key="8">
    <source>
        <dbReference type="HAMAP-Rule" id="MF_01818"/>
    </source>
</evidence>
<comment type="catalytic activity">
    <reaction evidence="8">
        <text>Endonucleolytic cleavage of RNA, removing extra 3' nucleotides from tRNA precursor, generating 3' termini of tRNAs. A 3'-hydroxy group is left at the tRNA terminus and a 5'-phosphoryl group is left at the trailer molecule.</text>
        <dbReference type="EC" id="3.1.26.11"/>
    </reaction>
</comment>
<comment type="caution">
    <text evidence="10">The sequence shown here is derived from an EMBL/GenBank/DDBJ whole genome shotgun (WGS) entry which is preliminary data.</text>
</comment>
<keyword evidence="3 8" id="KW-0540">Nuclease</keyword>
<dbReference type="EC" id="3.1.26.11" evidence="8"/>
<evidence type="ECO:0000256" key="3">
    <source>
        <dbReference type="ARBA" id="ARBA00022722"/>
    </source>
</evidence>
<dbReference type="SUPFAM" id="SSF56281">
    <property type="entry name" value="Metallo-hydrolase/oxidoreductase"/>
    <property type="match status" value="1"/>
</dbReference>
<dbReference type="SMART" id="SM00849">
    <property type="entry name" value="Lactamase_B"/>
    <property type="match status" value="1"/>
</dbReference>
<evidence type="ECO:0000313" key="10">
    <source>
        <dbReference type="EMBL" id="KYJ87034.1"/>
    </source>
</evidence>
<keyword evidence="4 8" id="KW-0479">Metal-binding</keyword>
<organism evidence="10 11">
    <name type="scientific">Sulfurovum riftiae</name>
    <dbReference type="NCBI Taxonomy" id="1630136"/>
    <lineage>
        <taxon>Bacteria</taxon>
        <taxon>Pseudomonadati</taxon>
        <taxon>Campylobacterota</taxon>
        <taxon>Epsilonproteobacteria</taxon>
        <taxon>Campylobacterales</taxon>
        <taxon>Sulfurovaceae</taxon>
        <taxon>Sulfurovum</taxon>
    </lineage>
</organism>
<accession>A0A151CHW9</accession>
<feature type="binding site" evidence="8">
    <location>
        <position position="210"/>
    </location>
    <ligand>
        <name>Zn(2+)</name>
        <dbReference type="ChEBI" id="CHEBI:29105"/>
        <label>2</label>
        <note>catalytic</note>
    </ligand>
</feature>
<dbReference type="CDD" id="cd07717">
    <property type="entry name" value="RNaseZ_ZiPD-like_MBL-fold"/>
    <property type="match status" value="1"/>
</dbReference>
<protein>
    <recommendedName>
        <fullName evidence="8">Ribonuclease Z</fullName>
        <shortName evidence="8">RNase Z</shortName>
        <ecNumber evidence="8">3.1.26.11</ecNumber>
    </recommendedName>
    <alternativeName>
        <fullName evidence="8">tRNA 3 endonuclease</fullName>
    </alternativeName>
    <alternativeName>
        <fullName evidence="8">tRNase Z</fullName>
    </alternativeName>
</protein>
<feature type="active site" description="Proton acceptor" evidence="8">
    <location>
        <position position="66"/>
    </location>
</feature>
<dbReference type="Proteomes" id="UP000075359">
    <property type="component" value="Unassembled WGS sequence"/>
</dbReference>
<dbReference type="InterPro" id="IPR001279">
    <property type="entry name" value="Metallo-B-lactamas"/>
</dbReference>
<feature type="domain" description="Metallo-beta-lactamase" evidence="9">
    <location>
        <begin position="18"/>
        <end position="203"/>
    </location>
</feature>
<evidence type="ECO:0000256" key="1">
    <source>
        <dbReference type="ARBA" id="ARBA00011738"/>
    </source>
</evidence>
<sequence length="317" mass="36119">MKLTFLGTSAGKPTTERNVSALGLEFDQDNKWYLFDCGEATQHQIMRSSLRVGRLNTIFITHLHGDHYYGLLGLLSSKKLDKAFNPLTIYGPKGIRKFIECAFADLSFEHLKYHLKIIEYEAGERLVFDRFTLKILPLVHSVESVAFYIKENDTSNRLNEEKLRAEGLEPSPLYGELKKGRSIVFEGKKLEPEAFMLEPVPGRSLIIAGDNSQPSVLGNYLNDLDLLVHECTYTQEAYDHLPEKVLHTTAKDLGEAAEKRHVKNLIATHINPRYSTHSRLDVKEVYDEIKAGYKGRLFIANDFDVYTLGRDKVVEKL</sequence>